<name>A0ABS9GUW4_9BACL</name>
<accession>A0ABS9GUW4</accession>
<keyword evidence="3" id="KW-1185">Reference proteome</keyword>
<evidence type="ECO:0000313" key="2">
    <source>
        <dbReference type="EMBL" id="MCF6136479.1"/>
    </source>
</evidence>
<evidence type="ECO:0000313" key="3">
    <source>
        <dbReference type="Proteomes" id="UP001649381"/>
    </source>
</evidence>
<keyword evidence="1" id="KW-0812">Transmembrane</keyword>
<keyword evidence="1" id="KW-0472">Membrane</keyword>
<dbReference type="EMBL" id="JAKIJS010000001">
    <property type="protein sequence ID" value="MCF6136479.1"/>
    <property type="molecule type" value="Genomic_DNA"/>
</dbReference>
<dbReference type="RefSeq" id="WP_236331267.1">
    <property type="nucleotide sequence ID" value="NZ_JAKIJS010000001.1"/>
</dbReference>
<evidence type="ECO:0000256" key="1">
    <source>
        <dbReference type="SAM" id="Phobius"/>
    </source>
</evidence>
<gene>
    <name evidence="2" type="ORF">L2716_01970</name>
</gene>
<dbReference type="Proteomes" id="UP001649381">
    <property type="component" value="Unassembled WGS sequence"/>
</dbReference>
<protein>
    <recommendedName>
        <fullName evidence="4">Triple QxxK/R motif-containing protein</fullName>
    </recommendedName>
</protein>
<proteinExistence type="predicted"/>
<evidence type="ECO:0008006" key="4">
    <source>
        <dbReference type="Google" id="ProtNLM"/>
    </source>
</evidence>
<organism evidence="2 3">
    <name type="scientific">Pseudalkalibacillus berkeleyi</name>
    <dbReference type="NCBI Taxonomy" id="1069813"/>
    <lineage>
        <taxon>Bacteria</taxon>
        <taxon>Bacillati</taxon>
        <taxon>Bacillota</taxon>
        <taxon>Bacilli</taxon>
        <taxon>Bacillales</taxon>
        <taxon>Fictibacillaceae</taxon>
        <taxon>Pseudalkalibacillus</taxon>
    </lineage>
</organism>
<comment type="caution">
    <text evidence="2">The sequence shown here is derived from an EMBL/GenBank/DDBJ whole genome shotgun (WGS) entry which is preliminary data.</text>
</comment>
<sequence length="53" mass="6183">MKRDKSTLKRKVQATYRKNLNEQQKREEGLGFLILVFFVSSLFLLITSCFSGL</sequence>
<feature type="transmembrane region" description="Helical" evidence="1">
    <location>
        <begin position="30"/>
        <end position="50"/>
    </location>
</feature>
<reference evidence="2 3" key="1">
    <citation type="submission" date="2022-01" db="EMBL/GenBank/DDBJ databases">
        <title>Alkalihalobacillus sp. EGI L200015, a novel bacterium isolated from a salt lake sediment.</title>
        <authorList>
            <person name="Gao L."/>
            <person name="Fang B.-Z."/>
            <person name="Li W.-J."/>
        </authorList>
    </citation>
    <scope>NUCLEOTIDE SEQUENCE [LARGE SCALE GENOMIC DNA]</scope>
    <source>
        <strain evidence="2 3">KCTC 12718</strain>
    </source>
</reference>
<keyword evidence="1" id="KW-1133">Transmembrane helix</keyword>